<evidence type="ECO:0000259" key="8">
    <source>
        <dbReference type="PROSITE" id="PS50113"/>
    </source>
</evidence>
<dbReference type="PROSITE" id="PS50113">
    <property type="entry name" value="PAC"/>
    <property type="match status" value="5"/>
</dbReference>
<sequence length="1257" mass="145944">MGVCTYSLEKCGSFELLDVIQNHQFALIRREGKWESFKNMEQIALERKLKETELRYRTTFEQSPDGIIILDLETTRAVEFNIAICDILGYSREEFAELKVTDYDVIEDPSDTRAHVQKVLQQGRDDFETKLRTKNGDIKDIHVIAKVIELSGKKYFQSIWRDITERKKTERKLKESEEKFKALFENTNDAILIHDRGSQFIEVNQTACEKLGYTRKKLLKLAPKDIIPPGFKIDLQANIKALQEKGELMIEAEHITKDGIIIPVEINSRIFNFGGKQTIISVVRDITERKVVEQELKESEEKWRALSENSPAHIMLCDREHKILFINRTVPDLSKEEVIGTPAYNYIPQKNRQLAIDYRDSVWETGEPITYTTKYITKKGDTRYFDVWHSPVFQNGKITALVSQHIDITERKKAERNLKESEEKYSTLAKLSPVGIFHTDQKGDCLYVNECWSQISGLTLDEALGAGWIKGLHRNDKKRVSAEWYNAAENNIPFESEYRFKRLDGKITWVYGQAIAVKNDLGKITGYIGTITDISERIQAEQKLKESEERYRTIINFLGDPLHVIDKNYKIILVNETLKKWVKNLNLDTELIGKTPKEAWPFLPDWTMEDYHSIFNNGNPVVTVGSLIINNKEITTEIRKIPILKKEKVVQIITLIRDITESKKAEQKLKESKHNLGERVKELTCLYRLSRLMEEPNISFKNLIYGILDLIPPAWQFPDITIARITYDGREYELGNFEETEWKLSTKVKIIEKPLSIEVYYLEDKSFLKEEHDLIRDIGVRLKVTLEKKETQKRLRESEEKYRMGFKSSTDGIASADMEGTFIDCNNAFLEMLGYTRIELFKLNFRDITPQRWHEMEDNMIISQLTDGKDSGIYEKEYIRKDGTNFPVNARFWIIKDDQGDPVRMWTIVRDITERKKAEEKITDLAKFPSENPHPVLRLNRNRVIYVNNSGNYLLDVEEDDEIPEIFRKEVERAFETNFIVDVDIELKDRVYSFTITPFVEQNYVNLYGMDITESKLAELKLIEINKLKSEFLRRASHELKTPLISIKGYSDLILALHKDQISSEIISKLNEINRGCERLQNIINNLLETSRLESPELKPEVQKEDLSFLIKFCVHELQSLTQARNQTLDLNIQDGQYGIFEKEEIHDVISNLLTNAIKYTPPYGKISINTEEKGDFIMISVKDNGIGFTEEQEGRIFKQFGKIERYGQGLDLGIDGTGLGLYISKRIVESHGGEIWMESEGKNKGTTFYFTIPSSK</sequence>
<dbReference type="PANTHER" id="PTHR43304">
    <property type="entry name" value="PHYTOCHROME-LIKE PROTEIN CPH1"/>
    <property type="match status" value="1"/>
</dbReference>
<dbReference type="EMBL" id="LAZR01008704">
    <property type="protein sequence ID" value="KKM77065.1"/>
    <property type="molecule type" value="Genomic_DNA"/>
</dbReference>
<dbReference type="SUPFAM" id="SSF55785">
    <property type="entry name" value="PYP-like sensor domain (PAS domain)"/>
    <property type="match status" value="6"/>
</dbReference>
<dbReference type="CDD" id="cd00075">
    <property type="entry name" value="HATPase"/>
    <property type="match status" value="1"/>
</dbReference>
<dbReference type="Pfam" id="PF13426">
    <property type="entry name" value="PAS_9"/>
    <property type="match status" value="3"/>
</dbReference>
<dbReference type="Gene3D" id="1.10.287.130">
    <property type="match status" value="1"/>
</dbReference>
<dbReference type="InterPro" id="IPR013767">
    <property type="entry name" value="PAS_fold"/>
</dbReference>
<dbReference type="InterPro" id="IPR000014">
    <property type="entry name" value="PAS"/>
</dbReference>
<proteinExistence type="predicted"/>
<evidence type="ECO:0000256" key="2">
    <source>
        <dbReference type="ARBA" id="ARBA00012438"/>
    </source>
</evidence>
<dbReference type="InterPro" id="IPR004358">
    <property type="entry name" value="Sig_transdc_His_kin-like_C"/>
</dbReference>
<evidence type="ECO:0000259" key="7">
    <source>
        <dbReference type="PROSITE" id="PS50112"/>
    </source>
</evidence>
<dbReference type="Pfam" id="PF08448">
    <property type="entry name" value="PAS_4"/>
    <property type="match status" value="1"/>
</dbReference>
<dbReference type="EC" id="2.7.13.3" evidence="2"/>
<dbReference type="NCBIfam" id="TIGR00229">
    <property type="entry name" value="sensory_box"/>
    <property type="match status" value="6"/>
</dbReference>
<dbReference type="SMART" id="SM00388">
    <property type="entry name" value="HisKA"/>
    <property type="match status" value="1"/>
</dbReference>
<dbReference type="PROSITE" id="PS50109">
    <property type="entry name" value="HIS_KIN"/>
    <property type="match status" value="1"/>
</dbReference>
<feature type="domain" description="PAS" evidence="7">
    <location>
        <begin position="798"/>
        <end position="840"/>
    </location>
</feature>
<dbReference type="CDD" id="cd00082">
    <property type="entry name" value="HisKA"/>
    <property type="match status" value="1"/>
</dbReference>
<dbReference type="Gene3D" id="3.30.565.10">
    <property type="entry name" value="Histidine kinase-like ATPase, C-terminal domain"/>
    <property type="match status" value="1"/>
</dbReference>
<dbReference type="InterPro" id="IPR035965">
    <property type="entry name" value="PAS-like_dom_sf"/>
</dbReference>
<dbReference type="InterPro" id="IPR005467">
    <property type="entry name" value="His_kinase_dom"/>
</dbReference>
<feature type="domain" description="PAC" evidence="8">
    <location>
        <begin position="248"/>
        <end position="298"/>
    </location>
</feature>
<dbReference type="SUPFAM" id="SSF47384">
    <property type="entry name" value="Homodimeric domain of signal transducing histidine kinase"/>
    <property type="match status" value="1"/>
</dbReference>
<dbReference type="FunFam" id="3.30.565.10:FF:000006">
    <property type="entry name" value="Sensor histidine kinase WalK"/>
    <property type="match status" value="1"/>
</dbReference>
<comment type="catalytic activity">
    <reaction evidence="1">
        <text>ATP + protein L-histidine = ADP + protein N-phospho-L-histidine.</text>
        <dbReference type="EC" id="2.7.13.3"/>
    </reaction>
</comment>
<feature type="domain" description="Histidine kinase" evidence="6">
    <location>
        <begin position="1035"/>
        <end position="1257"/>
    </location>
</feature>
<dbReference type="InterPro" id="IPR003594">
    <property type="entry name" value="HATPase_dom"/>
</dbReference>
<dbReference type="Pfam" id="PF00989">
    <property type="entry name" value="PAS"/>
    <property type="match status" value="1"/>
</dbReference>
<dbReference type="InterPro" id="IPR036890">
    <property type="entry name" value="HATPase_C_sf"/>
</dbReference>
<dbReference type="PROSITE" id="PS50112">
    <property type="entry name" value="PAS"/>
    <property type="match status" value="4"/>
</dbReference>
<dbReference type="InterPro" id="IPR001610">
    <property type="entry name" value="PAC"/>
</dbReference>
<feature type="domain" description="PAC" evidence="8">
    <location>
        <begin position="872"/>
        <end position="924"/>
    </location>
</feature>
<dbReference type="InterPro" id="IPR013655">
    <property type="entry name" value="PAS_fold_3"/>
</dbReference>
<dbReference type="AlphaFoldDB" id="A0A0F9MJW9"/>
<dbReference type="GO" id="GO:0006355">
    <property type="term" value="P:regulation of DNA-templated transcription"/>
    <property type="evidence" value="ECO:0007669"/>
    <property type="project" value="InterPro"/>
</dbReference>
<dbReference type="CDD" id="cd00130">
    <property type="entry name" value="PAS"/>
    <property type="match status" value="5"/>
</dbReference>
<keyword evidence="4" id="KW-0808">Transferase</keyword>
<evidence type="ECO:0000259" key="6">
    <source>
        <dbReference type="PROSITE" id="PS50109"/>
    </source>
</evidence>
<feature type="domain" description="PAS" evidence="7">
    <location>
        <begin position="421"/>
        <end position="491"/>
    </location>
</feature>
<evidence type="ECO:0000256" key="1">
    <source>
        <dbReference type="ARBA" id="ARBA00000085"/>
    </source>
</evidence>
<feature type="domain" description="PAS" evidence="7">
    <location>
        <begin position="176"/>
        <end position="219"/>
    </location>
</feature>
<dbReference type="PRINTS" id="PR00344">
    <property type="entry name" value="BCTRLSENSOR"/>
</dbReference>
<dbReference type="SUPFAM" id="SSF55874">
    <property type="entry name" value="ATPase domain of HSP90 chaperone/DNA topoisomerase II/histidine kinase"/>
    <property type="match status" value="1"/>
</dbReference>
<dbReference type="GO" id="GO:0000155">
    <property type="term" value="F:phosphorelay sensor kinase activity"/>
    <property type="evidence" value="ECO:0007669"/>
    <property type="project" value="InterPro"/>
</dbReference>
<dbReference type="Gene3D" id="3.30.450.20">
    <property type="entry name" value="PAS domain"/>
    <property type="match status" value="6"/>
</dbReference>
<dbReference type="SMART" id="SM00387">
    <property type="entry name" value="HATPase_c"/>
    <property type="match status" value="1"/>
</dbReference>
<reference evidence="9" key="1">
    <citation type="journal article" date="2015" name="Nature">
        <title>Complex archaea that bridge the gap between prokaryotes and eukaryotes.</title>
        <authorList>
            <person name="Spang A."/>
            <person name="Saw J.H."/>
            <person name="Jorgensen S.L."/>
            <person name="Zaremba-Niedzwiedzka K."/>
            <person name="Martijn J."/>
            <person name="Lind A.E."/>
            <person name="van Eijk R."/>
            <person name="Schleper C."/>
            <person name="Guy L."/>
            <person name="Ettema T.J."/>
        </authorList>
    </citation>
    <scope>NUCLEOTIDE SEQUENCE</scope>
</reference>
<evidence type="ECO:0000256" key="3">
    <source>
        <dbReference type="ARBA" id="ARBA00022553"/>
    </source>
</evidence>
<feature type="domain" description="PAS" evidence="7">
    <location>
        <begin position="52"/>
        <end position="123"/>
    </location>
</feature>
<feature type="domain" description="PAC" evidence="8">
    <location>
        <begin position="369"/>
        <end position="420"/>
    </location>
</feature>
<dbReference type="InterPro" id="IPR003661">
    <property type="entry name" value="HisK_dim/P_dom"/>
</dbReference>
<dbReference type="PANTHER" id="PTHR43304:SF1">
    <property type="entry name" value="PAC DOMAIN-CONTAINING PROTEIN"/>
    <property type="match status" value="1"/>
</dbReference>
<accession>A0A0F9MJW9</accession>
<keyword evidence="5" id="KW-0418">Kinase</keyword>
<protein>
    <recommendedName>
        <fullName evidence="2">histidine kinase</fullName>
        <ecNumber evidence="2">2.7.13.3</ecNumber>
    </recommendedName>
</protein>
<organism evidence="9">
    <name type="scientific">marine sediment metagenome</name>
    <dbReference type="NCBI Taxonomy" id="412755"/>
    <lineage>
        <taxon>unclassified sequences</taxon>
        <taxon>metagenomes</taxon>
        <taxon>ecological metagenomes</taxon>
    </lineage>
</organism>
<keyword evidence="3" id="KW-0597">Phosphoprotein</keyword>
<dbReference type="InterPro" id="IPR036097">
    <property type="entry name" value="HisK_dim/P_sf"/>
</dbReference>
<dbReference type="SMART" id="SM00086">
    <property type="entry name" value="PAC"/>
    <property type="match status" value="5"/>
</dbReference>
<dbReference type="Pfam" id="PF02518">
    <property type="entry name" value="HATPase_c"/>
    <property type="match status" value="1"/>
</dbReference>
<dbReference type="Pfam" id="PF00512">
    <property type="entry name" value="HisKA"/>
    <property type="match status" value="1"/>
</dbReference>
<dbReference type="SMART" id="SM00091">
    <property type="entry name" value="PAS"/>
    <property type="match status" value="6"/>
</dbReference>
<comment type="caution">
    <text evidence="9">The sequence shown here is derived from an EMBL/GenBank/DDBJ whole genome shotgun (WGS) entry which is preliminary data.</text>
</comment>
<dbReference type="InterPro" id="IPR013656">
    <property type="entry name" value="PAS_4"/>
</dbReference>
<dbReference type="InterPro" id="IPR052162">
    <property type="entry name" value="Sensor_kinase/Photoreceptor"/>
</dbReference>
<feature type="domain" description="PAC" evidence="8">
    <location>
        <begin position="125"/>
        <end position="175"/>
    </location>
</feature>
<dbReference type="Pfam" id="PF08447">
    <property type="entry name" value="PAS_3"/>
    <property type="match status" value="1"/>
</dbReference>
<gene>
    <name evidence="9" type="ORF">LCGC14_1373810</name>
</gene>
<evidence type="ECO:0000256" key="5">
    <source>
        <dbReference type="ARBA" id="ARBA00022777"/>
    </source>
</evidence>
<name>A0A0F9MJW9_9ZZZZ</name>
<evidence type="ECO:0000256" key="4">
    <source>
        <dbReference type="ARBA" id="ARBA00022679"/>
    </source>
</evidence>
<evidence type="ECO:0000313" key="9">
    <source>
        <dbReference type="EMBL" id="KKM77065.1"/>
    </source>
</evidence>
<feature type="domain" description="PAC" evidence="8">
    <location>
        <begin position="494"/>
        <end position="546"/>
    </location>
</feature>
<dbReference type="InterPro" id="IPR000700">
    <property type="entry name" value="PAS-assoc_C"/>
</dbReference>